<dbReference type="EMBL" id="JBHTIS010002031">
    <property type="protein sequence ID" value="MFD1049187.1"/>
    <property type="molecule type" value="Genomic_DNA"/>
</dbReference>
<dbReference type="InterPro" id="IPR035930">
    <property type="entry name" value="FomD-like_sf"/>
</dbReference>
<organism evidence="2 3">
    <name type="scientific">Kibdelosporangium lantanae</name>
    <dbReference type="NCBI Taxonomy" id="1497396"/>
    <lineage>
        <taxon>Bacteria</taxon>
        <taxon>Bacillati</taxon>
        <taxon>Actinomycetota</taxon>
        <taxon>Actinomycetes</taxon>
        <taxon>Pseudonocardiales</taxon>
        <taxon>Pseudonocardiaceae</taxon>
        <taxon>Kibdelosporangium</taxon>
    </lineage>
</organism>
<name>A0ABW3MEZ7_9PSEU</name>
<evidence type="ECO:0000259" key="1">
    <source>
        <dbReference type="Pfam" id="PF04167"/>
    </source>
</evidence>
<keyword evidence="3" id="KW-1185">Reference proteome</keyword>
<dbReference type="InterPro" id="IPR007295">
    <property type="entry name" value="DUF402"/>
</dbReference>
<dbReference type="SUPFAM" id="SSF159234">
    <property type="entry name" value="FomD-like"/>
    <property type="match status" value="1"/>
</dbReference>
<evidence type="ECO:0000313" key="3">
    <source>
        <dbReference type="Proteomes" id="UP001597045"/>
    </source>
</evidence>
<feature type="domain" description="DUF402" evidence="1">
    <location>
        <begin position="9"/>
        <end position="39"/>
    </location>
</feature>
<dbReference type="Pfam" id="PF04167">
    <property type="entry name" value="DUF402"/>
    <property type="match status" value="1"/>
</dbReference>
<dbReference type="Proteomes" id="UP001597045">
    <property type="component" value="Unassembled WGS sequence"/>
</dbReference>
<dbReference type="Gene3D" id="2.40.380.10">
    <property type="entry name" value="FomD-like"/>
    <property type="match status" value="1"/>
</dbReference>
<proteinExistence type="predicted"/>
<accession>A0ABW3MEZ7</accession>
<sequence>MFKPARAGWWYVDLVEIREQGDTIHVVDHYVDIIVGPPGLPYRVAVARTASVPTDPVPGNDSAATTCTVVTPLLVSCG</sequence>
<reference evidence="3" key="1">
    <citation type="journal article" date="2019" name="Int. J. Syst. Evol. Microbiol.">
        <title>The Global Catalogue of Microorganisms (GCM) 10K type strain sequencing project: providing services to taxonomists for standard genome sequencing and annotation.</title>
        <authorList>
            <consortium name="The Broad Institute Genomics Platform"/>
            <consortium name="The Broad Institute Genome Sequencing Center for Infectious Disease"/>
            <person name="Wu L."/>
            <person name="Ma J."/>
        </authorList>
    </citation>
    <scope>NUCLEOTIDE SEQUENCE [LARGE SCALE GENOMIC DNA]</scope>
    <source>
        <strain evidence="3">JCM 31486</strain>
    </source>
</reference>
<protein>
    <recommendedName>
        <fullName evidence="1">DUF402 domain-containing protein</fullName>
    </recommendedName>
</protein>
<comment type="caution">
    <text evidence="2">The sequence shown here is derived from an EMBL/GenBank/DDBJ whole genome shotgun (WGS) entry which is preliminary data.</text>
</comment>
<evidence type="ECO:0000313" key="2">
    <source>
        <dbReference type="EMBL" id="MFD1049187.1"/>
    </source>
</evidence>
<gene>
    <name evidence="2" type="ORF">ACFQ1S_28450</name>
</gene>